<dbReference type="PANTHER" id="PTHR10694:SF33">
    <property type="entry name" value="LYSINE-SPECIFIC DEMETHYLASE 5"/>
    <property type="match status" value="1"/>
</dbReference>
<evidence type="ECO:0000313" key="6">
    <source>
        <dbReference type="EMBL" id="CAK9261082.1"/>
    </source>
</evidence>
<feature type="domain" description="JmjC" evidence="5">
    <location>
        <begin position="171"/>
        <end position="344"/>
    </location>
</feature>
<evidence type="ECO:0000256" key="2">
    <source>
        <dbReference type="ARBA" id="ARBA00023004"/>
    </source>
</evidence>
<evidence type="ECO:0000259" key="5">
    <source>
        <dbReference type="PROSITE" id="PS51184"/>
    </source>
</evidence>
<dbReference type="InterPro" id="IPR003347">
    <property type="entry name" value="JmjC_dom"/>
</dbReference>
<evidence type="ECO:0000256" key="3">
    <source>
        <dbReference type="SAM" id="MobiDB-lite"/>
    </source>
</evidence>
<dbReference type="EMBL" id="OZ020108">
    <property type="protein sequence ID" value="CAK9261082.1"/>
    <property type="molecule type" value="Genomic_DNA"/>
</dbReference>
<dbReference type="Gene3D" id="2.60.120.650">
    <property type="entry name" value="Cupin"/>
    <property type="match status" value="1"/>
</dbReference>
<gene>
    <name evidence="6" type="ORF">CSSPJE1EN1_LOCUS6560</name>
</gene>
<dbReference type="Proteomes" id="UP001497444">
    <property type="component" value="Chromosome 13"/>
</dbReference>
<dbReference type="PROSITE" id="PS51184">
    <property type="entry name" value="JMJC"/>
    <property type="match status" value="1"/>
</dbReference>
<sequence>MRKGLDSEDKKNNSVNDTSWIDEIPMCPVFYPTKEEFEDPLTYIRSIAPIAQPYGICKIISPIMAVVPAGAVLMKEKVGFKFQPRVQPLRFANWDSKDKMTFLMSSRHYSFREYEKMANKFFARKFNSTAILPHKFVEAEFWKEIASGRSSLIEYGCDIEGSAFSNSSSDPLGTSKWNLKVLPHLSNSTLRLLETPIPGVTEPMMYIGMLFSMFAWHVEDHYLYSINYHHCGASKTWYGVPGHAASAFEEVVQTSVYDGDMLSQDGVGAAYDLLIGKTTMFPPKLLSQRKVPVYRAVQAPGEFVITFPRAYHAGFSHGFNCGEAVNFAMADWLQFGGAACKRYELLNRPPLLPHEELLCKEAMYLAVDNNKRRRGCADNNNCVPKKLASEQQRAVKVAFVRLMRFQHQVRWLLKKWGSRTIFTSPGFDTSVSCGLCKHMCYVAFVSCRCNTEEDWICLNHAQENRKCTCGVLRAVVVREGLLEMEAAAHAFEREDDGSILEEALKDPSIQDGTCMSEGGLEEHMLDCDDYNGYKPYGDHHLLVERVESPSTNSPSHVLCADDADKGTNVANKCVPTKLKRPVKIEDNDSVWGTTINGMTHTNAGTVLPQVHSEDAAGEPSVTDDAKEMIVRMQSLETAQSQAMAAAVSTLGEPSSNTAAYRLSSGKQHISRVMMPGQKRKRSGLVTRTMPAVDKMQTTTTTTTTQSKDSPSKVLSNSSICTSFPCTSSEVEDDYSLHMKRQRMASLGKIRFEGGKKVVAQSKPQEMITAHVTQKVGDDASVKNASGEKKLGRRKGCPLVIQTPKGGVLLLQHIIRELNIKAALNEVQSDWQFKAQRKDIDLQFVFVHQRLAISGTQKEGRELPALTLKGCQQVKNILTPKKGGRLEKLIEGTFGSTTAEEVVEVKQSLKESCIESKEDYSLIRRKKRKPINPHEKGAQSDSYYPEQRATYTFSTGDINQSLREKPVKDKAVQVNISTQMLRQQPLPAVASQAPKLPAPLQISDDVKFQNVTVLACGQLPYRTCLTSQHCWQQQSQQQSIGISAQSTCDCDKNVHRDKALTLSPRGSNSVKDAGIYLPLKQSESNVEKPSVHSSAMHFKVMESMSNAVAKPIRKELDGPWGKPDQLEVGSPAENSGVKAHKGHEGKKKKLNRHKMKEGSVGSAQVVQLTASCKKTGDESKGPPNLEQPVRKSSGLLLPLRIKVKGPQRKEPNSNMVATAADHHDVQKDNNSQNLMLANGGPARSMMSSGIDEQSSRNRNVLLDEQCLKDNSAQVAASRGPGRPKKQQTASQEEEGHHVHSSILGAAETKCTSELLTSLGRGASKADRSIHVEQQQQKPGLLNTDLSSDDRCDAFPPNEGGGGGEEHERGS</sequence>
<feature type="region of interest" description="Disordered" evidence="3">
    <location>
        <begin position="1318"/>
        <end position="1369"/>
    </location>
</feature>
<dbReference type="Pfam" id="PF02375">
    <property type="entry name" value="JmjN"/>
    <property type="match status" value="1"/>
</dbReference>
<dbReference type="InterPro" id="IPR003349">
    <property type="entry name" value="JmjN"/>
</dbReference>
<dbReference type="PROSITE" id="PS51183">
    <property type="entry name" value="JMJN"/>
    <property type="match status" value="1"/>
</dbReference>
<keyword evidence="7" id="KW-1185">Reference proteome</keyword>
<evidence type="ECO:0000256" key="1">
    <source>
        <dbReference type="ARBA" id="ARBA00022723"/>
    </source>
</evidence>
<name>A0ABP0W2S8_9BRYO</name>
<keyword evidence="2" id="KW-0408">Iron</keyword>
<feature type="compositionally biased region" description="Basic residues" evidence="3">
    <location>
        <begin position="1137"/>
        <end position="1154"/>
    </location>
</feature>
<dbReference type="Pfam" id="PF02373">
    <property type="entry name" value="JmjC"/>
    <property type="match status" value="1"/>
</dbReference>
<dbReference type="InterPro" id="IPR004198">
    <property type="entry name" value="Znf_C5HC2"/>
</dbReference>
<dbReference type="SMART" id="SM00558">
    <property type="entry name" value="JmjC"/>
    <property type="match status" value="1"/>
</dbReference>
<proteinExistence type="predicted"/>
<dbReference type="PANTHER" id="PTHR10694">
    <property type="entry name" value="LYSINE-SPECIFIC DEMETHYLASE"/>
    <property type="match status" value="1"/>
</dbReference>
<feature type="region of interest" description="Disordered" evidence="3">
    <location>
        <begin position="1271"/>
        <end position="1299"/>
    </location>
</feature>
<feature type="region of interest" description="Disordered" evidence="3">
    <location>
        <begin position="1113"/>
        <end position="1162"/>
    </location>
</feature>
<dbReference type="SUPFAM" id="SSF51197">
    <property type="entry name" value="Clavaminate synthase-like"/>
    <property type="match status" value="1"/>
</dbReference>
<feature type="domain" description="JmjN" evidence="4">
    <location>
        <begin position="27"/>
        <end position="68"/>
    </location>
</feature>
<evidence type="ECO:0000313" key="7">
    <source>
        <dbReference type="Proteomes" id="UP001497444"/>
    </source>
</evidence>
<reference evidence="6" key="1">
    <citation type="submission" date="2024-02" db="EMBL/GenBank/DDBJ databases">
        <authorList>
            <consortium name="ELIXIR-Norway"/>
            <consortium name="Elixir Norway"/>
        </authorList>
    </citation>
    <scope>NUCLEOTIDE SEQUENCE</scope>
</reference>
<accession>A0ABP0W2S8</accession>
<organism evidence="6 7">
    <name type="scientific">Sphagnum jensenii</name>
    <dbReference type="NCBI Taxonomy" id="128206"/>
    <lineage>
        <taxon>Eukaryota</taxon>
        <taxon>Viridiplantae</taxon>
        <taxon>Streptophyta</taxon>
        <taxon>Embryophyta</taxon>
        <taxon>Bryophyta</taxon>
        <taxon>Sphagnophytina</taxon>
        <taxon>Sphagnopsida</taxon>
        <taxon>Sphagnales</taxon>
        <taxon>Sphagnaceae</taxon>
        <taxon>Sphagnum</taxon>
    </lineage>
</organism>
<keyword evidence="1" id="KW-0479">Metal-binding</keyword>
<dbReference type="Pfam" id="PF02928">
    <property type="entry name" value="zf-C5HC2"/>
    <property type="match status" value="1"/>
</dbReference>
<dbReference type="SMART" id="SM00545">
    <property type="entry name" value="JmjN"/>
    <property type="match status" value="1"/>
</dbReference>
<protein>
    <submittedName>
        <fullName evidence="6">Uncharacterized protein</fullName>
    </submittedName>
</protein>
<evidence type="ECO:0000259" key="4">
    <source>
        <dbReference type="PROSITE" id="PS51183"/>
    </source>
</evidence>